<accession>A0A0B4XEX7</accession>
<dbReference type="OrthoDB" id="9810080at2"/>
<dbReference type="InterPro" id="IPR010987">
    <property type="entry name" value="Glutathione-S-Trfase_C-like"/>
</dbReference>
<dbReference type="Gene3D" id="1.20.1050.10">
    <property type="match status" value="1"/>
</dbReference>
<dbReference type="GO" id="GO:0004364">
    <property type="term" value="F:glutathione transferase activity"/>
    <property type="evidence" value="ECO:0007669"/>
    <property type="project" value="UniProtKB-EC"/>
</dbReference>
<dbReference type="GO" id="GO:0005737">
    <property type="term" value="C:cytoplasm"/>
    <property type="evidence" value="ECO:0007669"/>
    <property type="project" value="UniProtKB-ARBA"/>
</dbReference>
<dbReference type="RefSeq" id="WP_008739188.1">
    <property type="nucleotide sequence ID" value="NZ_CP004387.1"/>
</dbReference>
<dbReference type="InterPro" id="IPR004046">
    <property type="entry name" value="GST_C"/>
</dbReference>
<dbReference type="KEGG" id="apac:S7S_00725"/>
<evidence type="ECO:0000313" key="7">
    <source>
        <dbReference type="Proteomes" id="UP000006764"/>
    </source>
</evidence>
<dbReference type="PANTHER" id="PTHR44051:SF9">
    <property type="entry name" value="GLUTATHIONE S-TRANSFERASE 1"/>
    <property type="match status" value="1"/>
</dbReference>
<dbReference type="EC" id="2.5.1.18" evidence="1"/>
<dbReference type="EMBL" id="CP004387">
    <property type="protein sequence ID" value="AJD46569.1"/>
    <property type="molecule type" value="Genomic_DNA"/>
</dbReference>
<dbReference type="SFLD" id="SFLDG01150">
    <property type="entry name" value="Main.1:_Beta-like"/>
    <property type="match status" value="1"/>
</dbReference>
<gene>
    <name evidence="6" type="ORF">S7S_00725</name>
</gene>
<dbReference type="GO" id="GO:0004601">
    <property type="term" value="F:peroxidase activity"/>
    <property type="evidence" value="ECO:0007669"/>
    <property type="project" value="UniProtKB-ARBA"/>
</dbReference>
<dbReference type="Pfam" id="PF13409">
    <property type="entry name" value="GST_N_2"/>
    <property type="match status" value="1"/>
</dbReference>
<proteinExistence type="predicted"/>
<dbReference type="STRING" id="391936.S7S_00725"/>
<dbReference type="SUPFAM" id="SSF47616">
    <property type="entry name" value="GST C-terminal domain-like"/>
    <property type="match status" value="1"/>
</dbReference>
<dbReference type="HOGENOM" id="CLU_011226_15_5_6"/>
<dbReference type="Gene3D" id="3.40.30.10">
    <property type="entry name" value="Glutaredoxin"/>
    <property type="match status" value="1"/>
</dbReference>
<evidence type="ECO:0000256" key="1">
    <source>
        <dbReference type="ARBA" id="ARBA00012452"/>
    </source>
</evidence>
<reference evidence="6 7" key="1">
    <citation type="journal article" date="2012" name="J. Bacteriol.">
        <title>Genome sequence of an alkane-degrading bacterium, Alcanivorax pacificus type strain W11-5, isolated from deep sea sediment.</title>
        <authorList>
            <person name="Lai Q."/>
            <person name="Shao Z."/>
        </authorList>
    </citation>
    <scope>NUCLEOTIDE SEQUENCE [LARGE SCALE GENOMIC DNA]</scope>
    <source>
        <strain evidence="6 7">W11-5</strain>
    </source>
</reference>
<evidence type="ECO:0000256" key="3">
    <source>
        <dbReference type="ARBA" id="ARBA00047960"/>
    </source>
</evidence>
<dbReference type="PROSITE" id="PS50405">
    <property type="entry name" value="GST_CTER"/>
    <property type="match status" value="1"/>
</dbReference>
<evidence type="ECO:0000259" key="5">
    <source>
        <dbReference type="PROSITE" id="PS50405"/>
    </source>
</evidence>
<name>A0A0B4XEX7_9GAMM</name>
<evidence type="ECO:0000256" key="2">
    <source>
        <dbReference type="ARBA" id="ARBA00022679"/>
    </source>
</evidence>
<dbReference type="CDD" id="cd03046">
    <property type="entry name" value="GST_N_GTT1_like"/>
    <property type="match status" value="1"/>
</dbReference>
<dbReference type="CDD" id="cd03189">
    <property type="entry name" value="GST_C_GTT1_like"/>
    <property type="match status" value="1"/>
</dbReference>
<evidence type="ECO:0000313" key="6">
    <source>
        <dbReference type="EMBL" id="AJD46569.1"/>
    </source>
</evidence>
<feature type="domain" description="GST N-terminal" evidence="4">
    <location>
        <begin position="1"/>
        <end position="81"/>
    </location>
</feature>
<dbReference type="PANTHER" id="PTHR44051">
    <property type="entry name" value="GLUTATHIONE S-TRANSFERASE-RELATED"/>
    <property type="match status" value="1"/>
</dbReference>
<dbReference type="FunFam" id="3.40.30.10:FF:000156">
    <property type="entry name" value="Glutathione S-transferase 1"/>
    <property type="match status" value="1"/>
</dbReference>
<dbReference type="PROSITE" id="PS50404">
    <property type="entry name" value="GST_NTER"/>
    <property type="match status" value="1"/>
</dbReference>
<dbReference type="SFLD" id="SFLDG00358">
    <property type="entry name" value="Main_(cytGST)"/>
    <property type="match status" value="1"/>
</dbReference>
<dbReference type="SUPFAM" id="SSF52833">
    <property type="entry name" value="Thioredoxin-like"/>
    <property type="match status" value="1"/>
</dbReference>
<feature type="domain" description="GST C-terminal" evidence="5">
    <location>
        <begin position="86"/>
        <end position="220"/>
    </location>
</feature>
<dbReference type="SFLD" id="SFLDS00019">
    <property type="entry name" value="Glutathione_Transferase_(cytos"/>
    <property type="match status" value="1"/>
</dbReference>
<dbReference type="AlphaFoldDB" id="A0A0B4XEX7"/>
<dbReference type="InterPro" id="IPR004045">
    <property type="entry name" value="Glutathione_S-Trfase_N"/>
</dbReference>
<dbReference type="Proteomes" id="UP000006764">
    <property type="component" value="Chromosome"/>
</dbReference>
<dbReference type="InterPro" id="IPR036282">
    <property type="entry name" value="Glutathione-S-Trfase_C_sf"/>
</dbReference>
<dbReference type="InterPro" id="IPR040079">
    <property type="entry name" value="Glutathione_S-Trfase"/>
</dbReference>
<sequence>MITVHHLENSRSQRVLWLLEELGLPYEVKRYARDPKTMLAPAELKAVHPLGKSPVITDEGRTIAESGAIIEYLVAKTGGQLAPAPDSPAGLDYRYFMHYAEGSLMPLMVMSLVFTRIPKSPMPFFARPIARALCGKVRSSFLQPQIIDHLAMLEAHLGKQTWFAGDDFSAADIQMSFPLEAAATRAGGDRYPALTAFLSRIHDRPAYQRALERGGPYRILGG</sequence>
<dbReference type="InterPro" id="IPR036249">
    <property type="entry name" value="Thioredoxin-like_sf"/>
</dbReference>
<dbReference type="Pfam" id="PF00043">
    <property type="entry name" value="GST_C"/>
    <property type="match status" value="1"/>
</dbReference>
<keyword evidence="7" id="KW-1185">Reference proteome</keyword>
<comment type="catalytic activity">
    <reaction evidence="3">
        <text>RX + glutathione = an S-substituted glutathione + a halide anion + H(+)</text>
        <dbReference type="Rhea" id="RHEA:16437"/>
        <dbReference type="ChEBI" id="CHEBI:15378"/>
        <dbReference type="ChEBI" id="CHEBI:16042"/>
        <dbReference type="ChEBI" id="CHEBI:17792"/>
        <dbReference type="ChEBI" id="CHEBI:57925"/>
        <dbReference type="ChEBI" id="CHEBI:90779"/>
        <dbReference type="EC" id="2.5.1.18"/>
    </reaction>
</comment>
<keyword evidence="2 6" id="KW-0808">Transferase</keyword>
<protein>
    <recommendedName>
        <fullName evidence="1">glutathione transferase</fullName>
        <ecNumber evidence="1">2.5.1.18</ecNumber>
    </recommendedName>
</protein>
<organism evidence="6 7">
    <name type="scientific">Isoalcanivorax pacificus W11-5</name>
    <dbReference type="NCBI Taxonomy" id="391936"/>
    <lineage>
        <taxon>Bacteria</taxon>
        <taxon>Pseudomonadati</taxon>
        <taxon>Pseudomonadota</taxon>
        <taxon>Gammaproteobacteria</taxon>
        <taxon>Oceanospirillales</taxon>
        <taxon>Alcanivoracaceae</taxon>
        <taxon>Isoalcanivorax</taxon>
    </lineage>
</organism>
<evidence type="ECO:0000259" key="4">
    <source>
        <dbReference type="PROSITE" id="PS50404"/>
    </source>
</evidence>